<evidence type="ECO:0000313" key="10">
    <source>
        <dbReference type="Proteomes" id="UP000053620"/>
    </source>
</evidence>
<dbReference type="SUPFAM" id="SSF56112">
    <property type="entry name" value="Protein kinase-like (PK-like)"/>
    <property type="match status" value="1"/>
</dbReference>
<evidence type="ECO:0000259" key="7">
    <source>
        <dbReference type="PROSITE" id="PS51545"/>
    </source>
</evidence>
<dbReference type="GO" id="GO:0016477">
    <property type="term" value="P:cell migration"/>
    <property type="evidence" value="ECO:0007669"/>
    <property type="project" value="TreeGrafter"/>
</dbReference>
<evidence type="ECO:0000256" key="5">
    <source>
        <dbReference type="ARBA" id="ARBA00029297"/>
    </source>
</evidence>
<dbReference type="PROSITE" id="PS51547">
    <property type="entry name" value="C2_PI3K"/>
    <property type="match status" value="1"/>
</dbReference>
<gene>
    <name evidence="9" type="ORF">N321_12188</name>
</gene>
<dbReference type="InterPro" id="IPR001263">
    <property type="entry name" value="PI3K_accessory_dom"/>
</dbReference>
<dbReference type="Gene3D" id="3.30.1010.10">
    <property type="entry name" value="Phosphatidylinositol 3-kinase Catalytic Subunit, Chain A, domain 4"/>
    <property type="match status" value="1"/>
</dbReference>
<dbReference type="InterPro" id="IPR018936">
    <property type="entry name" value="PI3/4_kinase_CS"/>
</dbReference>
<dbReference type="Gene3D" id="2.60.40.150">
    <property type="entry name" value="C2 domain"/>
    <property type="match status" value="1"/>
</dbReference>
<evidence type="ECO:0000259" key="8">
    <source>
        <dbReference type="PROSITE" id="PS51547"/>
    </source>
</evidence>
<comment type="similarity">
    <text evidence="1">Belongs to the PI3/PI4-kinase family. Type III PI4K subfamily.</text>
</comment>
<dbReference type="Pfam" id="PF00613">
    <property type="entry name" value="PI3Ka"/>
    <property type="match status" value="1"/>
</dbReference>
<proteinExistence type="inferred from homology"/>
<dbReference type="PROSITE" id="PS50290">
    <property type="entry name" value="PI3_4_KINASE_3"/>
    <property type="match status" value="1"/>
</dbReference>
<dbReference type="EMBL" id="KL353375">
    <property type="protein sequence ID" value="KFZ60396.1"/>
    <property type="molecule type" value="Genomic_DNA"/>
</dbReference>
<dbReference type="GO" id="GO:0048015">
    <property type="term" value="P:phosphatidylinositol-mediated signaling"/>
    <property type="evidence" value="ECO:0007669"/>
    <property type="project" value="TreeGrafter"/>
</dbReference>
<comment type="catalytic activity">
    <reaction evidence="4">
        <text>a 1,2-diacyl-sn-glycero-3-phospho-(1D-myo-inositol) + ATP = a 1,2-diacyl-sn-glycero-3-phospho-(1D-myo-inositol-3-phosphate) + ADP + H(+)</text>
        <dbReference type="Rhea" id="RHEA:12709"/>
        <dbReference type="ChEBI" id="CHEBI:15378"/>
        <dbReference type="ChEBI" id="CHEBI:30616"/>
        <dbReference type="ChEBI" id="CHEBI:57880"/>
        <dbReference type="ChEBI" id="CHEBI:58088"/>
        <dbReference type="ChEBI" id="CHEBI:456216"/>
        <dbReference type="EC" id="2.7.1.137"/>
    </reaction>
    <physiologicalReaction direction="left-to-right" evidence="4">
        <dbReference type="Rhea" id="RHEA:12710"/>
    </physiologicalReaction>
</comment>
<dbReference type="InterPro" id="IPR015433">
    <property type="entry name" value="PI3/4_kinase"/>
</dbReference>
<dbReference type="InterPro" id="IPR011009">
    <property type="entry name" value="Kinase-like_dom_sf"/>
</dbReference>
<dbReference type="PROSITE" id="PS00916">
    <property type="entry name" value="PI3_4_KINASE_2"/>
    <property type="match status" value="1"/>
</dbReference>
<dbReference type="Proteomes" id="UP000053620">
    <property type="component" value="Unassembled WGS sequence"/>
</dbReference>
<dbReference type="InterPro" id="IPR002420">
    <property type="entry name" value="PI3K-type_C2_dom"/>
</dbReference>
<dbReference type="SMART" id="SM00146">
    <property type="entry name" value="PI3Kc"/>
    <property type="match status" value="1"/>
</dbReference>
<reference evidence="9 10" key="1">
    <citation type="submission" date="2014-04" db="EMBL/GenBank/DDBJ databases">
        <title>Genome evolution of avian class.</title>
        <authorList>
            <person name="Zhang G."/>
            <person name="Li C."/>
        </authorList>
    </citation>
    <scope>NUCLEOTIDE SEQUENCE [LARGE SCALE GENOMIC DNA]</scope>
    <source>
        <strain evidence="9">BGI_N321</strain>
    </source>
</reference>
<keyword evidence="2" id="KW-0808">Transferase</keyword>
<dbReference type="GO" id="GO:0016303">
    <property type="term" value="F:1-phosphatidylinositol-3-kinase activity"/>
    <property type="evidence" value="ECO:0007669"/>
    <property type="project" value="UniProtKB-EC"/>
</dbReference>
<evidence type="ECO:0000256" key="4">
    <source>
        <dbReference type="ARBA" id="ARBA00023985"/>
    </source>
</evidence>
<dbReference type="GO" id="GO:0005942">
    <property type="term" value="C:phosphatidylinositol 3-kinase complex"/>
    <property type="evidence" value="ECO:0007669"/>
    <property type="project" value="TreeGrafter"/>
</dbReference>
<organism evidence="9 10">
    <name type="scientific">Antrostomus carolinensis</name>
    <name type="common">Chuck-will's-widow</name>
    <name type="synonym">Caprimulgus carolinensis</name>
    <dbReference type="NCBI Taxonomy" id="279965"/>
    <lineage>
        <taxon>Eukaryota</taxon>
        <taxon>Metazoa</taxon>
        <taxon>Chordata</taxon>
        <taxon>Craniata</taxon>
        <taxon>Vertebrata</taxon>
        <taxon>Euteleostomi</taxon>
        <taxon>Archelosauria</taxon>
        <taxon>Archosauria</taxon>
        <taxon>Dinosauria</taxon>
        <taxon>Saurischia</taxon>
        <taxon>Theropoda</taxon>
        <taxon>Coelurosauria</taxon>
        <taxon>Aves</taxon>
        <taxon>Neognathae</taxon>
        <taxon>Neoaves</taxon>
        <taxon>Strisores</taxon>
        <taxon>Caprimulgiformes</taxon>
        <taxon>Caprimulgidae</taxon>
        <taxon>Antrostomus</taxon>
    </lineage>
</organism>
<keyword evidence="10" id="KW-1185">Reference proteome</keyword>
<dbReference type="PANTHER" id="PTHR10048:SF29">
    <property type="entry name" value="PHOSPHATIDYLINOSITOL 3-KINASE C2 DOMAIN-CONTAINING SUBUNIT GAMMA"/>
    <property type="match status" value="1"/>
</dbReference>
<dbReference type="GO" id="GO:0035005">
    <property type="term" value="F:1-phosphatidylinositol-4-phosphate 3-kinase activity"/>
    <property type="evidence" value="ECO:0007669"/>
    <property type="project" value="UniProtKB-EC"/>
</dbReference>
<keyword evidence="3" id="KW-0418">Kinase</keyword>
<feature type="non-terminal residue" evidence="9">
    <location>
        <position position="1"/>
    </location>
</feature>
<dbReference type="AlphaFoldDB" id="A0A094N105"/>
<feature type="non-terminal residue" evidence="9">
    <location>
        <position position="674"/>
    </location>
</feature>
<dbReference type="PANTHER" id="PTHR10048">
    <property type="entry name" value="PHOSPHATIDYLINOSITOL KINASE"/>
    <property type="match status" value="1"/>
</dbReference>
<protein>
    <submittedName>
        <fullName evidence="9">Phosphatidylinositol 4-phosphate 3-kinase C2 domain-containing subunit gamma</fullName>
    </submittedName>
</protein>
<evidence type="ECO:0000256" key="2">
    <source>
        <dbReference type="ARBA" id="ARBA00022679"/>
    </source>
</evidence>
<dbReference type="PROSITE" id="PS00915">
    <property type="entry name" value="PI3_4_KINASE_1"/>
    <property type="match status" value="1"/>
</dbReference>
<accession>A0A094N105</accession>
<dbReference type="GO" id="GO:0005886">
    <property type="term" value="C:plasma membrane"/>
    <property type="evidence" value="ECO:0007669"/>
    <property type="project" value="TreeGrafter"/>
</dbReference>
<feature type="domain" description="C2 PI3K-type" evidence="8">
    <location>
        <begin position="90"/>
        <end position="239"/>
    </location>
</feature>
<evidence type="ECO:0000313" key="9">
    <source>
        <dbReference type="EMBL" id="KFZ60396.1"/>
    </source>
</evidence>
<dbReference type="Gene3D" id="1.10.1070.11">
    <property type="entry name" value="Phosphatidylinositol 3-/4-kinase, catalytic domain"/>
    <property type="match status" value="1"/>
</dbReference>
<dbReference type="Gene3D" id="1.25.40.70">
    <property type="entry name" value="Phosphatidylinositol 3-kinase, accessory domain (PIK)"/>
    <property type="match status" value="1"/>
</dbReference>
<evidence type="ECO:0000256" key="1">
    <source>
        <dbReference type="ARBA" id="ARBA00006209"/>
    </source>
</evidence>
<evidence type="ECO:0000259" key="6">
    <source>
        <dbReference type="PROSITE" id="PS50290"/>
    </source>
</evidence>
<feature type="domain" description="PIK helical" evidence="7">
    <location>
        <begin position="254"/>
        <end position="426"/>
    </location>
</feature>
<dbReference type="InterPro" id="IPR036940">
    <property type="entry name" value="PI3/4_kinase_cat_sf"/>
</dbReference>
<dbReference type="PROSITE" id="PS51545">
    <property type="entry name" value="PIK_HELICAL"/>
    <property type="match status" value="1"/>
</dbReference>
<evidence type="ECO:0000256" key="3">
    <source>
        <dbReference type="ARBA" id="ARBA00022777"/>
    </source>
</evidence>
<dbReference type="InterPro" id="IPR042236">
    <property type="entry name" value="PI3K_accessory_sf"/>
</dbReference>
<dbReference type="InterPro" id="IPR035892">
    <property type="entry name" value="C2_domain_sf"/>
</dbReference>
<sequence length="674" mass="77052">DDQRWFSVNQLLEDHCAWRLTQQNLVSILMKYRGQVEYLFQNEQQRTVDNVIEVAKAICGVLCFVETRDITAAVQKLRAVPLVKAQVTLIEAAVTELSMAISCLIHVYSSSFDTNFQLASIPKSPSCADISLDSQLSFTVYAAHNIPETWVDRINFPLRIKALPRETMLTIKLLGVNSASKNTEVLAWTCTPLYPKERLIHGTVLLSMTLYSTLTTTMITPGICSTDTPTSVVLQIDFPETDLEFIKPEPEEGRGDLEEPTKDCLKHITRLSQTHSLLLLSEQQRRILWFYRSYCNDQNCSLPLVLGSAPSWDQTTVSEMYGVLRRWRFFNPLEALGLLTFSFPDQDIRRRAVQQIENLTNDELLEYLPQLVQVRKKLLAKEVFLLNRSLQSIQVAHQLYWLLKNAQNEVHFKIWYQKLLAALQFCAGKSLNNEFSKEEKLIRILEDIAEKVKAASDPKRKEVLKVELNKLQRFFQEVKVCRLPLNPALVVQGIEADSCSYFTSNAFPLKISFISANVPSGNINVIFKIGDDLRQDMLVLQIIRVMDSIWLQEGLDMQMIVYRCLSTGKSQGLVQMVPDATTLAKIHRKSGLIGPLKENTIKKWFHHHHPLESSYQEAIRNFFYSCAGWCVVTFILGVCDRHSDNIMLTNAGHMFHIDFGRFLGHAQTFGSIRR</sequence>
<dbReference type="SUPFAM" id="SSF49562">
    <property type="entry name" value="C2 domain (Calcium/lipid-binding domain, CaLB)"/>
    <property type="match status" value="1"/>
</dbReference>
<dbReference type="GO" id="GO:0005737">
    <property type="term" value="C:cytoplasm"/>
    <property type="evidence" value="ECO:0007669"/>
    <property type="project" value="TreeGrafter"/>
</dbReference>
<dbReference type="GO" id="GO:0043491">
    <property type="term" value="P:phosphatidylinositol 3-kinase/protein kinase B signal transduction"/>
    <property type="evidence" value="ECO:0007669"/>
    <property type="project" value="TreeGrafter"/>
</dbReference>
<dbReference type="Pfam" id="PF00454">
    <property type="entry name" value="PI3_PI4_kinase"/>
    <property type="match status" value="1"/>
</dbReference>
<dbReference type="InterPro" id="IPR016024">
    <property type="entry name" value="ARM-type_fold"/>
</dbReference>
<dbReference type="InterPro" id="IPR000403">
    <property type="entry name" value="PI3/4_kinase_cat_dom"/>
</dbReference>
<dbReference type="FunFam" id="3.30.1010.10:FF:000001">
    <property type="entry name" value="Phosphatidylinositol 4-phosphate 3-kinase C2 domain-containing subunit beta"/>
    <property type="match status" value="1"/>
</dbReference>
<dbReference type="SMART" id="SM00145">
    <property type="entry name" value="PI3Ka"/>
    <property type="match status" value="1"/>
</dbReference>
<feature type="domain" description="PI3K/PI4K catalytic" evidence="6">
    <location>
        <begin position="495"/>
        <end position="674"/>
    </location>
</feature>
<name>A0A094N105_ANTCR</name>
<dbReference type="SUPFAM" id="SSF48371">
    <property type="entry name" value="ARM repeat"/>
    <property type="match status" value="1"/>
</dbReference>
<comment type="catalytic activity">
    <reaction evidence="5">
        <text>a 1,2-diacyl-sn-glycero-3-phospho-(1D-myo-inositol 4-phosphate) + ATP = a 1,2-diacyl-sn-glycero-3-phospho-(1D-myo-inositol-3,4-bisphosphate) + ADP + H(+)</text>
        <dbReference type="Rhea" id="RHEA:18373"/>
        <dbReference type="ChEBI" id="CHEBI:15378"/>
        <dbReference type="ChEBI" id="CHEBI:30616"/>
        <dbReference type="ChEBI" id="CHEBI:57658"/>
        <dbReference type="ChEBI" id="CHEBI:58178"/>
        <dbReference type="ChEBI" id="CHEBI:456216"/>
        <dbReference type="EC" id="2.7.1.154"/>
    </reaction>
    <physiologicalReaction direction="left-to-right" evidence="5">
        <dbReference type="Rhea" id="RHEA:18374"/>
    </physiologicalReaction>
</comment>